<organism evidence="1 2">
    <name type="scientific">Gossypium stocksii</name>
    <dbReference type="NCBI Taxonomy" id="47602"/>
    <lineage>
        <taxon>Eukaryota</taxon>
        <taxon>Viridiplantae</taxon>
        <taxon>Streptophyta</taxon>
        <taxon>Embryophyta</taxon>
        <taxon>Tracheophyta</taxon>
        <taxon>Spermatophyta</taxon>
        <taxon>Magnoliopsida</taxon>
        <taxon>eudicotyledons</taxon>
        <taxon>Gunneridae</taxon>
        <taxon>Pentapetalae</taxon>
        <taxon>rosids</taxon>
        <taxon>malvids</taxon>
        <taxon>Malvales</taxon>
        <taxon>Malvaceae</taxon>
        <taxon>Malvoideae</taxon>
        <taxon>Gossypium</taxon>
    </lineage>
</organism>
<keyword evidence="2" id="KW-1185">Reference proteome</keyword>
<dbReference type="EMBL" id="JAIQCV010000009">
    <property type="protein sequence ID" value="KAH1065060.1"/>
    <property type="molecule type" value="Genomic_DNA"/>
</dbReference>
<dbReference type="AlphaFoldDB" id="A0A9D3UZB1"/>
<protein>
    <submittedName>
        <fullName evidence="1">Uncharacterized protein</fullName>
    </submittedName>
</protein>
<comment type="caution">
    <text evidence="1">The sequence shown here is derived from an EMBL/GenBank/DDBJ whole genome shotgun (WGS) entry which is preliminary data.</text>
</comment>
<reference evidence="1 2" key="1">
    <citation type="journal article" date="2021" name="Plant Biotechnol. J.">
        <title>Multi-omics assisted identification of the key and species-specific regulatory components of drought-tolerant mechanisms in Gossypium stocksii.</title>
        <authorList>
            <person name="Yu D."/>
            <person name="Ke L."/>
            <person name="Zhang D."/>
            <person name="Wu Y."/>
            <person name="Sun Y."/>
            <person name="Mei J."/>
            <person name="Sun J."/>
            <person name="Sun Y."/>
        </authorList>
    </citation>
    <scope>NUCLEOTIDE SEQUENCE [LARGE SCALE GENOMIC DNA]</scope>
    <source>
        <strain evidence="2">cv. E1</strain>
        <tissue evidence="1">Leaf</tissue>
    </source>
</reference>
<evidence type="ECO:0000313" key="2">
    <source>
        <dbReference type="Proteomes" id="UP000828251"/>
    </source>
</evidence>
<gene>
    <name evidence="1" type="ORF">J1N35_030047</name>
</gene>
<accession>A0A9D3UZB1</accession>
<dbReference type="Proteomes" id="UP000828251">
    <property type="component" value="Unassembled WGS sequence"/>
</dbReference>
<dbReference type="OrthoDB" id="1743754at2759"/>
<evidence type="ECO:0000313" key="1">
    <source>
        <dbReference type="EMBL" id="KAH1065060.1"/>
    </source>
</evidence>
<name>A0A9D3UZB1_9ROSI</name>
<sequence>MVWLPAIMEATAFVNCYLRLFELMQFDDSDDTCRILGFLLTNTCCRGGTETIPTTKVKTPKSELTWTVEEKLANVNSQALNAIFFAVDGQEFKRIPKSTTTK</sequence>
<proteinExistence type="predicted"/>